<accession>A0AA41S504</accession>
<dbReference type="InterPro" id="IPR014710">
    <property type="entry name" value="RmlC-like_jellyroll"/>
</dbReference>
<name>A0AA41S504_PAPNU</name>
<dbReference type="Proteomes" id="UP001177140">
    <property type="component" value="Unassembled WGS sequence"/>
</dbReference>
<dbReference type="AlphaFoldDB" id="A0AA41S504"/>
<protein>
    <submittedName>
        <fullName evidence="1">Uncharacterized protein</fullName>
    </submittedName>
</protein>
<dbReference type="InterPro" id="IPR011051">
    <property type="entry name" value="RmlC_Cupin_sf"/>
</dbReference>
<evidence type="ECO:0000313" key="1">
    <source>
        <dbReference type="EMBL" id="MCL7028721.1"/>
    </source>
</evidence>
<dbReference type="Gene3D" id="2.60.120.10">
    <property type="entry name" value="Jelly Rolls"/>
    <property type="match status" value="1"/>
</dbReference>
<sequence>MDWFSIIITPNSIFYHLTGRTSVWKALNPQVLEAFFNVSPEAEKHFRSKRLNVEIFFPAPSLVWLSIKDNSIQVGVQVQVGGFQVGFRLWGLFGRWITPLANGKEISIFATVALCPWFVNYPRVKTGGHVSLILGVIMYDVSLFF</sequence>
<evidence type="ECO:0000313" key="2">
    <source>
        <dbReference type="Proteomes" id="UP001177140"/>
    </source>
</evidence>
<reference evidence="1" key="1">
    <citation type="submission" date="2022-03" db="EMBL/GenBank/DDBJ databases">
        <title>A functionally conserved STORR gene fusion in Papaver species that diverged 16.8 million years ago.</title>
        <authorList>
            <person name="Catania T."/>
        </authorList>
    </citation>
    <scope>NUCLEOTIDE SEQUENCE</scope>
    <source>
        <strain evidence="1">S-191538</strain>
    </source>
</reference>
<dbReference type="SUPFAM" id="SSF51182">
    <property type="entry name" value="RmlC-like cupins"/>
    <property type="match status" value="1"/>
</dbReference>
<dbReference type="EMBL" id="JAJJMA010082688">
    <property type="protein sequence ID" value="MCL7028721.1"/>
    <property type="molecule type" value="Genomic_DNA"/>
</dbReference>
<comment type="caution">
    <text evidence="1">The sequence shown here is derived from an EMBL/GenBank/DDBJ whole genome shotgun (WGS) entry which is preliminary data.</text>
</comment>
<gene>
    <name evidence="1" type="ORF">MKW94_021194</name>
</gene>
<keyword evidence="2" id="KW-1185">Reference proteome</keyword>
<proteinExistence type="predicted"/>
<organism evidence="1 2">
    <name type="scientific">Papaver nudicaule</name>
    <name type="common">Iceland poppy</name>
    <dbReference type="NCBI Taxonomy" id="74823"/>
    <lineage>
        <taxon>Eukaryota</taxon>
        <taxon>Viridiplantae</taxon>
        <taxon>Streptophyta</taxon>
        <taxon>Embryophyta</taxon>
        <taxon>Tracheophyta</taxon>
        <taxon>Spermatophyta</taxon>
        <taxon>Magnoliopsida</taxon>
        <taxon>Ranunculales</taxon>
        <taxon>Papaveraceae</taxon>
        <taxon>Papaveroideae</taxon>
        <taxon>Papaver</taxon>
    </lineage>
</organism>